<feature type="signal peptide" evidence="1">
    <location>
        <begin position="1"/>
        <end position="20"/>
    </location>
</feature>
<name>A0A432XLI1_9GAMM</name>
<evidence type="ECO:0000256" key="1">
    <source>
        <dbReference type="SAM" id="SignalP"/>
    </source>
</evidence>
<sequence>MKIRILIGAVCLCMSPIAAADFGRLLATGGLTTIEGAGGGGIVPWATLSSYAEQGQWGGTLAYNHANVRDYQLDVAAATLNYDNRVEFSYAQQRFTLESLGGELEQAIYGVKYRLYGDVVYGKAPQISMGALHKKNTTFALPNAVGATDDSGTDFYLAATKAWLDGPWHRTWLANLTVRATKANEMGLLGFGGDKKDDYSLVAEASVGMFINRHWIVGVEYRQKPNHLNFADEQDWHDVFVGWFPTKRIAVALAYTNLKTIAGAPEQSGVYGSMQVTF</sequence>
<organism evidence="2 3">
    <name type="scientific">Pseudidiomarina donghaiensis</name>
    <dbReference type="NCBI Taxonomy" id="519452"/>
    <lineage>
        <taxon>Bacteria</taxon>
        <taxon>Pseudomonadati</taxon>
        <taxon>Pseudomonadota</taxon>
        <taxon>Gammaproteobacteria</taxon>
        <taxon>Alteromonadales</taxon>
        <taxon>Idiomarinaceae</taxon>
        <taxon>Pseudidiomarina</taxon>
    </lineage>
</organism>
<evidence type="ECO:0000313" key="3">
    <source>
        <dbReference type="Proteomes" id="UP000286985"/>
    </source>
</evidence>
<feature type="chain" id="PRO_5019231529" evidence="1">
    <location>
        <begin position="21"/>
        <end position="278"/>
    </location>
</feature>
<evidence type="ECO:0000313" key="2">
    <source>
        <dbReference type="EMBL" id="RUO49565.1"/>
    </source>
</evidence>
<comment type="caution">
    <text evidence="2">The sequence shown here is derived from an EMBL/GenBank/DDBJ whole genome shotgun (WGS) entry which is preliminary data.</text>
</comment>
<keyword evidence="3" id="KW-1185">Reference proteome</keyword>
<dbReference type="Proteomes" id="UP000286985">
    <property type="component" value="Unassembled WGS sequence"/>
</dbReference>
<gene>
    <name evidence="2" type="ORF">CWE24_03485</name>
</gene>
<dbReference type="AlphaFoldDB" id="A0A432XLI1"/>
<keyword evidence="1" id="KW-0732">Signal</keyword>
<proteinExistence type="predicted"/>
<dbReference type="OrthoDB" id="9126735at2"/>
<accession>A0A432XLI1</accession>
<reference evidence="3" key="1">
    <citation type="journal article" date="2018" name="Front. Microbiol.">
        <title>Genome-Based Analysis Reveals the Taxonomy and Diversity of the Family Idiomarinaceae.</title>
        <authorList>
            <person name="Liu Y."/>
            <person name="Lai Q."/>
            <person name="Shao Z."/>
        </authorList>
    </citation>
    <scope>NUCLEOTIDE SEQUENCE [LARGE SCALE GENOMIC DNA]</scope>
    <source>
        <strain evidence="3">908033</strain>
    </source>
</reference>
<dbReference type="RefSeq" id="WP_092837929.1">
    <property type="nucleotide sequence ID" value="NZ_FPCF01000001.1"/>
</dbReference>
<dbReference type="EMBL" id="PIPU01000001">
    <property type="protein sequence ID" value="RUO49565.1"/>
    <property type="molecule type" value="Genomic_DNA"/>
</dbReference>
<dbReference type="STRING" id="519452.SAMN04488139_0833"/>
<dbReference type="InterPro" id="IPR021393">
    <property type="entry name" value="DUF3034"/>
</dbReference>
<protein>
    <submittedName>
        <fullName evidence="2">DUF3034 domain-containing protein</fullName>
    </submittedName>
</protein>
<dbReference type="Pfam" id="PF11231">
    <property type="entry name" value="DUF3034"/>
    <property type="match status" value="1"/>
</dbReference>